<keyword evidence="3 6" id="KW-1133">Transmembrane helix</keyword>
<gene>
    <name evidence="8" type="ORF">DI09_5p540</name>
</gene>
<feature type="transmembrane region" description="Helical" evidence="6">
    <location>
        <begin position="46"/>
        <end position="66"/>
    </location>
</feature>
<dbReference type="GO" id="GO:0005262">
    <property type="term" value="F:calcium channel activity"/>
    <property type="evidence" value="ECO:0007669"/>
    <property type="project" value="TreeGrafter"/>
</dbReference>
<dbReference type="Proteomes" id="UP000029725">
    <property type="component" value="Unassembled WGS sequence"/>
</dbReference>
<name>A0A098VNP8_9MICR</name>
<feature type="region of interest" description="Disordered" evidence="5">
    <location>
        <begin position="356"/>
        <end position="378"/>
    </location>
</feature>
<evidence type="ECO:0000256" key="6">
    <source>
        <dbReference type="SAM" id="Phobius"/>
    </source>
</evidence>
<dbReference type="InterPro" id="IPR010920">
    <property type="entry name" value="LSM_dom_sf"/>
</dbReference>
<feature type="domain" description="EF-hand" evidence="7">
    <location>
        <begin position="520"/>
        <end position="555"/>
    </location>
</feature>
<reference evidence="8 9" key="1">
    <citation type="submission" date="2014-04" db="EMBL/GenBank/DDBJ databases">
        <title>A new species of microsporidia sheds light on the evolution of extreme parasitism.</title>
        <authorList>
            <person name="Haag K.L."/>
            <person name="James T.Y."/>
            <person name="Larsson R."/>
            <person name="Schaer T.M."/>
            <person name="Refardt D."/>
            <person name="Pombert J.-F."/>
            <person name="Ebert D."/>
        </authorList>
    </citation>
    <scope>NUCLEOTIDE SEQUENCE [LARGE SCALE GENOMIC DNA]</scope>
    <source>
        <strain evidence="8 9">UGP3</strain>
        <tissue evidence="8">Spores</tissue>
    </source>
</reference>
<keyword evidence="2 6" id="KW-0812">Transmembrane</keyword>
<dbReference type="GeneID" id="25260453"/>
<feature type="transmembrane region" description="Helical" evidence="6">
    <location>
        <begin position="575"/>
        <end position="594"/>
    </location>
</feature>
<dbReference type="PANTHER" id="PTHR31323:SF1">
    <property type="entry name" value="MECHANOSENSITIVE ION CHANNEL PROTEIN"/>
    <property type="match status" value="1"/>
</dbReference>
<feature type="compositionally biased region" description="Basic residues" evidence="5">
    <location>
        <begin position="1"/>
        <end position="10"/>
    </location>
</feature>
<organism evidence="8 9">
    <name type="scientific">Mitosporidium daphniae</name>
    <dbReference type="NCBI Taxonomy" id="1485682"/>
    <lineage>
        <taxon>Eukaryota</taxon>
        <taxon>Fungi</taxon>
        <taxon>Fungi incertae sedis</taxon>
        <taxon>Microsporidia</taxon>
        <taxon>Mitosporidium</taxon>
    </lineage>
</organism>
<evidence type="ECO:0000313" key="8">
    <source>
        <dbReference type="EMBL" id="KGG50707.1"/>
    </source>
</evidence>
<dbReference type="InterPro" id="IPR002048">
    <property type="entry name" value="EF_hand_dom"/>
</dbReference>
<dbReference type="SUPFAM" id="SSF50182">
    <property type="entry name" value="Sm-like ribonucleoproteins"/>
    <property type="match status" value="1"/>
</dbReference>
<evidence type="ECO:0000313" key="9">
    <source>
        <dbReference type="Proteomes" id="UP000029725"/>
    </source>
</evidence>
<comment type="subcellular location">
    <subcellularLocation>
        <location evidence="1">Membrane</location>
    </subcellularLocation>
</comment>
<feature type="region of interest" description="Disordered" evidence="5">
    <location>
        <begin position="318"/>
        <end position="339"/>
    </location>
</feature>
<feature type="transmembrane region" description="Helical" evidence="6">
    <location>
        <begin position="239"/>
        <end position="260"/>
    </location>
</feature>
<evidence type="ECO:0000256" key="2">
    <source>
        <dbReference type="ARBA" id="ARBA00022692"/>
    </source>
</evidence>
<evidence type="ECO:0000259" key="7">
    <source>
        <dbReference type="PROSITE" id="PS50222"/>
    </source>
</evidence>
<keyword evidence="9" id="KW-1185">Reference proteome</keyword>
<feature type="compositionally biased region" description="Polar residues" evidence="5">
    <location>
        <begin position="366"/>
        <end position="378"/>
    </location>
</feature>
<dbReference type="VEuPathDB" id="MicrosporidiaDB:DI09_5p540"/>
<dbReference type="RefSeq" id="XP_013237134.1">
    <property type="nucleotide sequence ID" value="XM_013381680.1"/>
</dbReference>
<evidence type="ECO:0000256" key="4">
    <source>
        <dbReference type="ARBA" id="ARBA00023136"/>
    </source>
</evidence>
<dbReference type="Pfam" id="PF00924">
    <property type="entry name" value="MS_channel_2nd"/>
    <property type="match status" value="1"/>
</dbReference>
<sequence>MSPREKKVRFTGRTSSQLEDEDDDDDDALLVNSRTSNFSGYLKKHLLYLFLFPIFISLPYLAYKYIFEGGGEGPTWYFLSLYDWTILIASNVLVLLLISFCVRILQDISVQVTPRRHFYVVRVLRRSRTKIIMSFYFIAALILLDIYTPQQCRDTISENSYTKASNRNAITDPILSSFMEQFKLSSFSFKDPHFLNAYAEEEGGKDDQNGGGKGDGSGGEKDSSCVYAFSIAKKAIKCALVTLIGVTVSKILVMLASILYQDQVYRDRILLNRYHLFVTHLLFSVCRFEGAKKGLLYTPANMQPKRPRSAIYSSMNSFNEESDAEDGENEEEELCNLTQDDLDDDVDEEYYSLNRDDDEDNLLPLNASSSHHQQTRPMTTPVIQAEGLVRALRNLFGVTSSSIEGTNFASNASDLRLLTEKDWVNFSTFKKNVGIFGPDFSLMIAKETSSSDVGLPIPECKKRGAFIFDVLTCGKNPSIDLNCDNAAHKPEGESFLPSGYYSKDLLVPPLHQGDFFRLFASKEAASEIYSVFDLNLDGNVTRSELKQVFVQVHKDYRNLVRSVSSSAEALRALDMVLNISTSLILLLIYGVIWGANVSSILTLTLSFILALNVVIGDWAKSAFDSLMFLFVCHPFDIGDEVTVEGDPKRYVISRVDVLKTAMRDSTGVEIYMPNPVLLRKNITNWKRSNEQWEQVNLYLGCDTTEEQIYAFRARLTEFLKTQGRHLFHGSFEPDFTPIIGENLDILTLKFRIPCKLTLDTRRQVERHRLLQNYIRCDLETLGITYYPRGPSSNPLTFSKERSSFLKAFSKAVRKDPLLAEDAAGIAFTMNMFQPTPGKA</sequence>
<comment type="caution">
    <text evidence="8">The sequence shown here is derived from an EMBL/GenBank/DDBJ whole genome shotgun (WGS) entry which is preliminary data.</text>
</comment>
<dbReference type="Gene3D" id="2.30.30.60">
    <property type="match status" value="1"/>
</dbReference>
<dbReference type="GO" id="GO:0005509">
    <property type="term" value="F:calcium ion binding"/>
    <property type="evidence" value="ECO:0007669"/>
    <property type="project" value="InterPro"/>
</dbReference>
<dbReference type="AlphaFoldDB" id="A0A098VNP8"/>
<dbReference type="PANTHER" id="PTHR31323">
    <property type="entry name" value="MECHANOSENSITIVE ION CHANNEL PROTEIN MSY2"/>
    <property type="match status" value="1"/>
</dbReference>
<dbReference type="HOGENOM" id="CLU_338907_0_0_1"/>
<dbReference type="OrthoDB" id="544685at2759"/>
<dbReference type="PROSITE" id="PS50222">
    <property type="entry name" value="EF_HAND_2"/>
    <property type="match status" value="1"/>
</dbReference>
<evidence type="ECO:0000256" key="1">
    <source>
        <dbReference type="ARBA" id="ARBA00004370"/>
    </source>
</evidence>
<evidence type="ECO:0000256" key="5">
    <source>
        <dbReference type="SAM" id="MobiDB-lite"/>
    </source>
</evidence>
<dbReference type="GO" id="GO:0006874">
    <property type="term" value="P:intracellular calcium ion homeostasis"/>
    <property type="evidence" value="ECO:0007669"/>
    <property type="project" value="TreeGrafter"/>
</dbReference>
<feature type="transmembrane region" description="Helical" evidence="6">
    <location>
        <begin position="86"/>
        <end position="105"/>
    </location>
</feature>
<feature type="compositionally biased region" description="Acidic residues" evidence="5">
    <location>
        <begin position="320"/>
        <end position="339"/>
    </location>
</feature>
<feature type="region of interest" description="Disordered" evidence="5">
    <location>
        <begin position="1"/>
        <end position="24"/>
    </location>
</feature>
<dbReference type="GO" id="GO:0016020">
    <property type="term" value="C:membrane"/>
    <property type="evidence" value="ECO:0007669"/>
    <property type="project" value="UniProtKB-SubCell"/>
</dbReference>
<proteinExistence type="predicted"/>
<dbReference type="EMBL" id="JMKJ01000555">
    <property type="protein sequence ID" value="KGG50707.1"/>
    <property type="molecule type" value="Genomic_DNA"/>
</dbReference>
<dbReference type="InterPro" id="IPR006685">
    <property type="entry name" value="MscS_channel_2nd"/>
</dbReference>
<accession>A0A098VNP8</accession>
<protein>
    <recommendedName>
        <fullName evidence="7">EF-hand domain-containing protein</fullName>
    </recommendedName>
</protein>
<keyword evidence="4 6" id="KW-0472">Membrane</keyword>
<dbReference type="InterPro" id="IPR023408">
    <property type="entry name" value="MscS_beta-dom_sf"/>
</dbReference>
<feature type="transmembrane region" description="Helical" evidence="6">
    <location>
        <begin position="131"/>
        <end position="148"/>
    </location>
</feature>
<evidence type="ECO:0000256" key="3">
    <source>
        <dbReference type="ARBA" id="ARBA00022989"/>
    </source>
</evidence>